<organism evidence="2 4">
    <name type="scientific">Enterococcus malodoratus ATCC 43197</name>
    <dbReference type="NCBI Taxonomy" id="1158601"/>
    <lineage>
        <taxon>Bacteria</taxon>
        <taxon>Bacillati</taxon>
        <taxon>Bacillota</taxon>
        <taxon>Bacilli</taxon>
        <taxon>Lactobacillales</taxon>
        <taxon>Enterococcaceae</taxon>
        <taxon>Enterococcus</taxon>
    </lineage>
</organism>
<dbReference type="eggNOG" id="ENOG502ZEZH">
    <property type="taxonomic scope" value="Bacteria"/>
</dbReference>
<reference evidence="3 5" key="2">
    <citation type="submission" date="2013-03" db="EMBL/GenBank/DDBJ databases">
        <title>The Genome Sequence of Enterococcus malodoratus ATCC_43197 (PacBio/Illumina hybrid assembly).</title>
        <authorList>
            <consortium name="The Broad Institute Genomics Platform"/>
            <consortium name="The Broad Institute Genome Sequencing Center for Infectious Disease"/>
            <person name="Earl A."/>
            <person name="Russ C."/>
            <person name="Gilmore M."/>
            <person name="Surin D."/>
            <person name="Walker B."/>
            <person name="Young S."/>
            <person name="Zeng Q."/>
            <person name="Gargeya S."/>
            <person name="Fitzgerald M."/>
            <person name="Haas B."/>
            <person name="Abouelleil A."/>
            <person name="Allen A.W."/>
            <person name="Alvarado L."/>
            <person name="Arachchi H.M."/>
            <person name="Berlin A.M."/>
            <person name="Chapman S.B."/>
            <person name="Gainer-Dewar J."/>
            <person name="Goldberg J."/>
            <person name="Griggs A."/>
            <person name="Gujja S."/>
            <person name="Hansen M."/>
            <person name="Howarth C."/>
            <person name="Imamovic A."/>
            <person name="Ireland A."/>
            <person name="Larimer J."/>
            <person name="McCowan C."/>
            <person name="Murphy C."/>
            <person name="Pearson M."/>
            <person name="Poon T.W."/>
            <person name="Priest M."/>
            <person name="Roberts A."/>
            <person name="Saif S."/>
            <person name="Shea T."/>
            <person name="Sisk P."/>
            <person name="Sykes S."/>
            <person name="Wortman J."/>
            <person name="Nusbaum C."/>
            <person name="Birren B."/>
        </authorList>
    </citation>
    <scope>NUCLEOTIDE SEQUENCE [LARGE SCALE GENOMIC DNA]</scope>
    <source>
        <strain evidence="3 5">ATCC 43197</strain>
    </source>
</reference>
<dbReference type="Proteomes" id="UP000014148">
    <property type="component" value="Unassembled WGS sequence"/>
</dbReference>
<evidence type="ECO:0000313" key="3">
    <source>
        <dbReference type="EMBL" id="EOT64936.1"/>
    </source>
</evidence>
<proteinExistence type="predicted"/>
<dbReference type="Proteomes" id="UP000013783">
    <property type="component" value="Unassembled WGS sequence"/>
</dbReference>
<keyword evidence="5" id="KW-1185">Reference proteome</keyword>
<dbReference type="RefSeq" id="WP_010740135.1">
    <property type="nucleotide sequence ID" value="NZ_KB946250.1"/>
</dbReference>
<feature type="transmembrane region" description="Helical" evidence="1">
    <location>
        <begin position="122"/>
        <end position="142"/>
    </location>
</feature>
<evidence type="ECO:0000256" key="1">
    <source>
        <dbReference type="SAM" id="Phobius"/>
    </source>
</evidence>
<dbReference type="OrthoDB" id="3231851at2"/>
<evidence type="ECO:0000313" key="4">
    <source>
        <dbReference type="Proteomes" id="UP000013783"/>
    </source>
</evidence>
<feature type="transmembrane region" description="Helical" evidence="1">
    <location>
        <begin position="6"/>
        <end position="26"/>
    </location>
</feature>
<protein>
    <submittedName>
        <fullName evidence="2">Uncharacterized protein</fullName>
    </submittedName>
</protein>
<comment type="caution">
    <text evidence="2">The sequence shown here is derived from an EMBL/GenBank/DDBJ whole genome shotgun (WGS) entry which is preliminary data.</text>
</comment>
<dbReference type="EMBL" id="ASWA01000004">
    <property type="protein sequence ID" value="EOT64936.1"/>
    <property type="molecule type" value="Genomic_DNA"/>
</dbReference>
<keyword evidence="1" id="KW-0472">Membrane</keyword>
<dbReference type="PATRIC" id="fig|1158601.3.peg.1248"/>
<reference evidence="2 4" key="1">
    <citation type="submission" date="2013-02" db="EMBL/GenBank/DDBJ databases">
        <title>The Genome Sequence of Enterococcus malodoratus ATCC_43197.</title>
        <authorList>
            <consortium name="The Broad Institute Genome Sequencing Platform"/>
            <consortium name="The Broad Institute Genome Sequencing Center for Infectious Disease"/>
            <person name="Earl A.M."/>
            <person name="Gilmore M.S."/>
            <person name="Lebreton F."/>
            <person name="Walker B."/>
            <person name="Young S.K."/>
            <person name="Zeng Q."/>
            <person name="Gargeya S."/>
            <person name="Fitzgerald M."/>
            <person name="Haas B."/>
            <person name="Abouelleil A."/>
            <person name="Alvarado L."/>
            <person name="Arachchi H.M."/>
            <person name="Berlin A.M."/>
            <person name="Chapman S.B."/>
            <person name="Dewar J."/>
            <person name="Goldberg J."/>
            <person name="Griggs A."/>
            <person name="Gujja S."/>
            <person name="Hansen M."/>
            <person name="Howarth C."/>
            <person name="Imamovic A."/>
            <person name="Larimer J."/>
            <person name="McCowan C."/>
            <person name="Murphy C."/>
            <person name="Neiman D."/>
            <person name="Pearson M."/>
            <person name="Priest M."/>
            <person name="Roberts A."/>
            <person name="Saif S."/>
            <person name="Shea T."/>
            <person name="Sisk P."/>
            <person name="Sykes S."/>
            <person name="Wortman J."/>
            <person name="Nusbaum C."/>
            <person name="Birren B."/>
        </authorList>
    </citation>
    <scope>NUCLEOTIDE SEQUENCE [LARGE SCALE GENOMIC DNA]</scope>
    <source>
        <strain evidence="2 4">ATCC 43197</strain>
    </source>
</reference>
<gene>
    <name evidence="3" type="ORF">I585_04137</name>
    <name evidence="2" type="ORF">UAI_01283</name>
</gene>
<dbReference type="EMBL" id="AJAK01000010">
    <property type="protein sequence ID" value="EOH79305.1"/>
    <property type="molecule type" value="Genomic_DNA"/>
</dbReference>
<keyword evidence="1" id="KW-0812">Transmembrane</keyword>
<keyword evidence="1" id="KW-1133">Transmembrane helix</keyword>
<name>R2R6Q5_9ENTE</name>
<evidence type="ECO:0000313" key="2">
    <source>
        <dbReference type="EMBL" id="EOH79305.1"/>
    </source>
</evidence>
<dbReference type="STRING" id="71451.RV07_GL001833"/>
<evidence type="ECO:0000313" key="5">
    <source>
        <dbReference type="Proteomes" id="UP000014148"/>
    </source>
</evidence>
<accession>R2R6Q5</accession>
<sequence>MDTLMLVLACLGNWLLFSFPLFQGCLEMKEQANTIEILIEENAEYKKISPWYWLLPFRKLSLEKKRALTIMRNASLNQHQMKQMLLFFDRATAWLFVSLAGLLGGIAATNTLLEKLFPHEPIWVLCIVIMIIIGISAFNVFYRLSKKREQRLITKIFMGK</sequence>
<feature type="transmembrane region" description="Helical" evidence="1">
    <location>
        <begin position="91"/>
        <end position="110"/>
    </location>
</feature>
<dbReference type="AlphaFoldDB" id="R2R6Q5"/>